<proteinExistence type="predicted"/>
<dbReference type="AlphaFoldDB" id="A0A8F9TX44"/>
<sequence>MLSGHTTGSFTDLSEANTTVTNAGDGSFAVFKTGVPAPGSFQSSIVFTNATFTNVTSGDPIQVGLFTITNGTTLIGSGAHYATFNLGLELGSPSLATLMLSQFNFTIDHTVNSPGLVPDQFAVSFTPPAPVLFAGYDVNFSILMDSATFDLAEGASVVKGAVYVSFSPVPEPSTYAICGAALLGGLVLYRRLRSNRPARGLAA</sequence>
<protein>
    <submittedName>
        <fullName evidence="1">Choice-of-anchor K domain-containing protein</fullName>
    </submittedName>
</protein>
<dbReference type="Proteomes" id="UP000825051">
    <property type="component" value="Chromosome"/>
</dbReference>
<dbReference type="NCBIfam" id="NF038131">
    <property type="entry name" value="choice_anch_K"/>
    <property type="match status" value="1"/>
</dbReference>
<evidence type="ECO:0000313" key="2">
    <source>
        <dbReference type="Proteomes" id="UP000825051"/>
    </source>
</evidence>
<evidence type="ECO:0000313" key="1">
    <source>
        <dbReference type="EMBL" id="QYM80776.1"/>
    </source>
</evidence>
<dbReference type="InterPro" id="IPR047995">
    <property type="entry name" value="Choice_anch_K"/>
</dbReference>
<name>A0A8F9TX44_9BACT</name>
<organism evidence="1 2">
    <name type="scientific">Horticoccus luteus</name>
    <dbReference type="NCBI Taxonomy" id="2862869"/>
    <lineage>
        <taxon>Bacteria</taxon>
        <taxon>Pseudomonadati</taxon>
        <taxon>Verrucomicrobiota</taxon>
        <taxon>Opitutia</taxon>
        <taxon>Opitutales</taxon>
        <taxon>Opitutaceae</taxon>
        <taxon>Horticoccus</taxon>
    </lineage>
</organism>
<dbReference type="EMBL" id="CP080507">
    <property type="protein sequence ID" value="QYM80776.1"/>
    <property type="molecule type" value="Genomic_DNA"/>
</dbReference>
<reference evidence="1" key="1">
    <citation type="submission" date="2021-08" db="EMBL/GenBank/DDBJ databases">
        <title>Genome of a novel bacterium of the phylum Verrucomicrobia, Oleiharenicola sp. KSB-15.</title>
        <authorList>
            <person name="Chung J.-H."/>
            <person name="Ahn J.-H."/>
            <person name="Yoon Y."/>
            <person name="Kim D.-Y."/>
            <person name="An S.-H."/>
            <person name="Park I."/>
            <person name="Yeon J."/>
        </authorList>
    </citation>
    <scope>NUCLEOTIDE SEQUENCE</scope>
    <source>
        <strain evidence="1">KSB-15</strain>
    </source>
</reference>
<gene>
    <name evidence="1" type="ORF">K0B96_06895</name>
</gene>
<dbReference type="KEGG" id="ole:K0B96_06895"/>
<keyword evidence="2" id="KW-1185">Reference proteome</keyword>
<accession>A0A8F9TX44</accession>